<dbReference type="InterPro" id="IPR050219">
    <property type="entry name" value="DnaG_primase"/>
</dbReference>
<dbReference type="Gene3D" id="3.90.980.10">
    <property type="entry name" value="DNA primase, catalytic core, N-terminal domain"/>
    <property type="match status" value="1"/>
</dbReference>
<dbReference type="InterPro" id="IPR006295">
    <property type="entry name" value="DNA_primase_DnaG"/>
</dbReference>
<feature type="domain" description="Toprim" evidence="14">
    <location>
        <begin position="258"/>
        <end position="338"/>
    </location>
</feature>
<evidence type="ECO:0000256" key="11">
    <source>
        <dbReference type="ARBA" id="ARBA00023125"/>
    </source>
</evidence>
<dbReference type="AlphaFoldDB" id="A0A564G5A8"/>
<evidence type="ECO:0000313" key="17">
    <source>
        <dbReference type="Proteomes" id="UP000401717"/>
    </source>
</evidence>
<dbReference type="InterPro" id="IPR037068">
    <property type="entry name" value="DNA_primase_core_N_sf"/>
</dbReference>
<keyword evidence="3 13" id="KW-0639">Primosome</keyword>
<dbReference type="PROSITE" id="PS50880">
    <property type="entry name" value="TOPRIM"/>
    <property type="match status" value="1"/>
</dbReference>
<dbReference type="GO" id="GO:1990077">
    <property type="term" value="C:primosome complex"/>
    <property type="evidence" value="ECO:0007669"/>
    <property type="project" value="UniProtKB-KW"/>
</dbReference>
<dbReference type="InterPro" id="IPR034151">
    <property type="entry name" value="TOPRIM_DnaG_bac"/>
</dbReference>
<keyword evidence="11 13" id="KW-0238">DNA-binding</keyword>
<dbReference type="GO" id="GO:0000428">
    <property type="term" value="C:DNA-directed RNA polymerase complex"/>
    <property type="evidence" value="ECO:0007669"/>
    <property type="project" value="UniProtKB-KW"/>
</dbReference>
<dbReference type="EC" id="2.7.7.101" evidence="13"/>
<dbReference type="Gene3D" id="3.90.580.10">
    <property type="entry name" value="Zinc finger, CHC2-type domain"/>
    <property type="match status" value="1"/>
</dbReference>
<dbReference type="InterPro" id="IPR030846">
    <property type="entry name" value="DnaG_bac"/>
</dbReference>
<keyword evidence="18" id="KW-1185">Reference proteome</keyword>
<evidence type="ECO:0000256" key="10">
    <source>
        <dbReference type="ARBA" id="ARBA00022842"/>
    </source>
</evidence>
<evidence type="ECO:0000259" key="14">
    <source>
        <dbReference type="PROSITE" id="PS50880"/>
    </source>
</evidence>
<keyword evidence="4 13" id="KW-0808">Transferase</keyword>
<dbReference type="HAMAP" id="MF_00974">
    <property type="entry name" value="DNA_primase_DnaG"/>
    <property type="match status" value="1"/>
</dbReference>
<dbReference type="SUPFAM" id="SSF56731">
    <property type="entry name" value="DNA primase core"/>
    <property type="match status" value="1"/>
</dbReference>
<reference evidence="15" key="2">
    <citation type="journal article" date="2021" name="Front. Microbiol.">
        <title>Comprehensive Comparative Genomics and Phenotyping of Methylobacterium Species.</title>
        <authorList>
            <person name="Alessa O."/>
            <person name="Ogura Y."/>
            <person name="Fujitani Y."/>
            <person name="Takami H."/>
            <person name="Hayashi T."/>
            <person name="Sahin N."/>
            <person name="Tani A."/>
        </authorList>
    </citation>
    <scope>NUCLEOTIDE SEQUENCE</scope>
    <source>
        <strain evidence="15">DSM 22415</strain>
    </source>
</reference>
<dbReference type="Gene3D" id="3.40.1360.10">
    <property type="match status" value="1"/>
</dbReference>
<dbReference type="PANTHER" id="PTHR30313">
    <property type="entry name" value="DNA PRIMASE"/>
    <property type="match status" value="1"/>
</dbReference>
<dbReference type="InterPro" id="IPR036977">
    <property type="entry name" value="DNA_primase_Znf_CHC2"/>
</dbReference>
<evidence type="ECO:0000256" key="7">
    <source>
        <dbReference type="ARBA" id="ARBA00022723"/>
    </source>
</evidence>
<dbReference type="GO" id="GO:0005737">
    <property type="term" value="C:cytoplasm"/>
    <property type="evidence" value="ECO:0007669"/>
    <property type="project" value="TreeGrafter"/>
</dbReference>
<dbReference type="SMART" id="SM00493">
    <property type="entry name" value="TOPRIM"/>
    <property type="match status" value="1"/>
</dbReference>
<evidence type="ECO:0000313" key="16">
    <source>
        <dbReference type="EMBL" id="VUF15186.1"/>
    </source>
</evidence>
<evidence type="ECO:0000256" key="1">
    <source>
        <dbReference type="ARBA" id="ARBA00001947"/>
    </source>
</evidence>
<comment type="subunit">
    <text evidence="13">Monomer. Interacts with DnaB.</text>
</comment>
<dbReference type="SUPFAM" id="SSF57783">
    <property type="entry name" value="Zinc beta-ribbon"/>
    <property type="match status" value="1"/>
</dbReference>
<organism evidence="16 17">
    <name type="scientific">Methylobacterium dankookense</name>
    <dbReference type="NCBI Taxonomy" id="560405"/>
    <lineage>
        <taxon>Bacteria</taxon>
        <taxon>Pseudomonadati</taxon>
        <taxon>Pseudomonadota</taxon>
        <taxon>Alphaproteobacteria</taxon>
        <taxon>Hyphomicrobiales</taxon>
        <taxon>Methylobacteriaceae</taxon>
        <taxon>Methylobacterium</taxon>
    </lineage>
</organism>
<keyword evidence="7" id="KW-0479">Metal-binding</keyword>
<evidence type="ECO:0000256" key="12">
    <source>
        <dbReference type="ARBA" id="ARBA00023163"/>
    </source>
</evidence>
<evidence type="ECO:0000313" key="18">
    <source>
        <dbReference type="Proteomes" id="UP001055303"/>
    </source>
</evidence>
<evidence type="ECO:0000256" key="2">
    <source>
        <dbReference type="ARBA" id="ARBA00022478"/>
    </source>
</evidence>
<dbReference type="Proteomes" id="UP000401717">
    <property type="component" value="Unassembled WGS sequence"/>
</dbReference>
<comment type="caution">
    <text evidence="13">Lacks conserved residue(s) required for the propagation of feature annotation.</text>
</comment>
<name>A0A564G5A8_9HYPH</name>
<dbReference type="CDD" id="cd03364">
    <property type="entry name" value="TOPRIM_DnaG_primases"/>
    <property type="match status" value="1"/>
</dbReference>
<keyword evidence="6 13" id="KW-0235">DNA replication</keyword>
<dbReference type="NCBIfam" id="TIGR01391">
    <property type="entry name" value="dnaG"/>
    <property type="match status" value="1"/>
</dbReference>
<evidence type="ECO:0000256" key="8">
    <source>
        <dbReference type="ARBA" id="ARBA00022771"/>
    </source>
</evidence>
<dbReference type="SMART" id="SM00400">
    <property type="entry name" value="ZnF_CHCC"/>
    <property type="match status" value="1"/>
</dbReference>
<keyword evidence="12 13" id="KW-0804">Transcription</keyword>
<keyword evidence="5 13" id="KW-0548">Nucleotidyltransferase</keyword>
<dbReference type="GO" id="GO:0003677">
    <property type="term" value="F:DNA binding"/>
    <property type="evidence" value="ECO:0007669"/>
    <property type="project" value="UniProtKB-KW"/>
</dbReference>
<comment type="catalytic activity">
    <reaction evidence="13">
        <text>ssDNA + n NTP = ssDNA/pppN(pN)n-1 hybrid + (n-1) diphosphate.</text>
        <dbReference type="EC" id="2.7.7.101"/>
    </reaction>
</comment>
<evidence type="ECO:0000256" key="9">
    <source>
        <dbReference type="ARBA" id="ARBA00022833"/>
    </source>
</evidence>
<comment type="function">
    <text evidence="13">RNA polymerase that catalyzes the synthesis of short RNA molecules used as primers for DNA polymerase during DNA replication.</text>
</comment>
<evidence type="ECO:0000256" key="13">
    <source>
        <dbReference type="HAMAP-Rule" id="MF_00974"/>
    </source>
</evidence>
<evidence type="ECO:0000313" key="15">
    <source>
        <dbReference type="EMBL" id="GJD58685.1"/>
    </source>
</evidence>
<dbReference type="Pfam" id="PF08275">
    <property type="entry name" value="DNAG_N"/>
    <property type="match status" value="1"/>
</dbReference>
<dbReference type="FunFam" id="3.90.580.10:FF:000001">
    <property type="entry name" value="DNA primase"/>
    <property type="match status" value="1"/>
</dbReference>
<comment type="cofactor">
    <cofactor evidence="1">
        <name>Zn(2+)</name>
        <dbReference type="ChEBI" id="CHEBI:29105"/>
    </cofactor>
</comment>
<dbReference type="Proteomes" id="UP001055303">
    <property type="component" value="Unassembled WGS sequence"/>
</dbReference>
<gene>
    <name evidence="16" type="primary">dnaG_2</name>
    <name evidence="13" type="synonym">dnaG</name>
    <name evidence="15" type="ORF">IFDJLNFL_4608</name>
    <name evidence="16" type="ORF">MTDSW087_04921</name>
</gene>
<dbReference type="PANTHER" id="PTHR30313:SF2">
    <property type="entry name" value="DNA PRIMASE"/>
    <property type="match status" value="1"/>
</dbReference>
<accession>A0A564G5A8</accession>
<dbReference type="Pfam" id="PF13662">
    <property type="entry name" value="Toprim_4"/>
    <property type="match status" value="1"/>
</dbReference>
<evidence type="ECO:0000256" key="4">
    <source>
        <dbReference type="ARBA" id="ARBA00022679"/>
    </source>
</evidence>
<keyword evidence="8" id="KW-0863">Zinc-finger</keyword>
<keyword evidence="2 13" id="KW-0240">DNA-directed RNA polymerase</keyword>
<dbReference type="InterPro" id="IPR006171">
    <property type="entry name" value="TOPRIM_dom"/>
</dbReference>
<evidence type="ECO:0000256" key="5">
    <source>
        <dbReference type="ARBA" id="ARBA00022695"/>
    </source>
</evidence>
<keyword evidence="9" id="KW-0862">Zinc</keyword>
<dbReference type="GO" id="GO:0008270">
    <property type="term" value="F:zinc ion binding"/>
    <property type="evidence" value="ECO:0007669"/>
    <property type="project" value="UniProtKB-KW"/>
</dbReference>
<dbReference type="RefSeq" id="WP_186383989.1">
    <property type="nucleotide sequence ID" value="NZ_BPQI01000164.1"/>
</dbReference>
<keyword evidence="10" id="KW-0460">Magnesium</keyword>
<reference evidence="16 17" key="1">
    <citation type="submission" date="2019-06" db="EMBL/GenBank/DDBJ databases">
        <authorList>
            <person name="Rodrigo-Torres L."/>
            <person name="Arahal R. D."/>
            <person name="Lucena T."/>
        </authorList>
    </citation>
    <scope>NUCLEOTIDE SEQUENCE [LARGE SCALE GENOMIC DNA]</scope>
    <source>
        <strain evidence="16 17">SW08-7</strain>
    </source>
</reference>
<dbReference type="Pfam" id="PF01807">
    <property type="entry name" value="Zn_ribbon_DnaG"/>
    <property type="match status" value="1"/>
</dbReference>
<evidence type="ECO:0000256" key="3">
    <source>
        <dbReference type="ARBA" id="ARBA00022515"/>
    </source>
</evidence>
<dbReference type="FunFam" id="3.40.1360.10:FF:000002">
    <property type="entry name" value="DNA primase"/>
    <property type="match status" value="1"/>
</dbReference>
<evidence type="ECO:0000256" key="6">
    <source>
        <dbReference type="ARBA" id="ARBA00022705"/>
    </source>
</evidence>
<protein>
    <recommendedName>
        <fullName evidence="13">DNA primase</fullName>
        <ecNumber evidence="13">2.7.7.101</ecNumber>
    </recommendedName>
</protein>
<dbReference type="GO" id="GO:0006269">
    <property type="term" value="P:DNA replication, synthesis of primer"/>
    <property type="evidence" value="ECO:0007669"/>
    <property type="project" value="UniProtKB-UniRule"/>
</dbReference>
<dbReference type="InterPro" id="IPR013264">
    <property type="entry name" value="DNAG_N"/>
</dbReference>
<dbReference type="GO" id="GO:0003899">
    <property type="term" value="F:DNA-directed RNA polymerase activity"/>
    <property type="evidence" value="ECO:0007669"/>
    <property type="project" value="UniProtKB-UniRule"/>
</dbReference>
<dbReference type="InterPro" id="IPR002694">
    <property type="entry name" value="Znf_CHC2"/>
</dbReference>
<proteinExistence type="inferred from homology"/>
<comment type="similarity">
    <text evidence="13">Belongs to the DnaG primase family.</text>
</comment>
<dbReference type="EMBL" id="CABFVH010000048">
    <property type="protein sequence ID" value="VUF15186.1"/>
    <property type="molecule type" value="Genomic_DNA"/>
</dbReference>
<reference evidence="15" key="3">
    <citation type="submission" date="2021-08" db="EMBL/GenBank/DDBJ databases">
        <authorList>
            <person name="Tani A."/>
            <person name="Ola A."/>
            <person name="Ogura Y."/>
            <person name="Katsura K."/>
            <person name="Hayashi T."/>
        </authorList>
    </citation>
    <scope>NUCLEOTIDE SEQUENCE</scope>
    <source>
        <strain evidence="15">DSM 22415</strain>
    </source>
</reference>
<dbReference type="EMBL" id="BPQI01000164">
    <property type="protein sequence ID" value="GJD58685.1"/>
    <property type="molecule type" value="Genomic_DNA"/>
</dbReference>
<sequence length="549" mass="60644">MPRITPDTIERIKERLTVSQVVGQRVQLRRAGREWRALSPFTKEKTPSFFVNDQKGFWHCFSSGKHGNIFDFEMELSGCTFPEAVERLAADAGVDVTRDGVSRETAESKVARASAIEVLECAQAFFVDQFRRSEEAIAFVRRRDLRRRIVGQLGIGWAPDGGRALLEHLADHGFSTADAVAVGLATDPEDPTAPKRDFFRRRITFPIRNRAGEVISFGGRAMEGGQPKYLNGRETPLFDKGRNLYNIDRARAEIARSGVAIVVEGYIDVASCVQAGIENIVAPLGTAMTVEHLHALWRAAPMVLYMADGDDAGSRAADRTLETALPWISGDRRIAFAVMPAGTDPDTLVRSAGTNGIRSVLRSAQPTVDRLWQILRKETPGDGPEDRAKLETEIRSRLEVVGEPAMRRAFTDELGRRARRLGMARPQLGPSEIERRFRPTVPPREAALIIAIIEHPEYLEAELERFSALRLAAPIAQAVQERMITNASAGNAPIAGPEERDIAILRQALPQPLPSFVLRLDLQAFQAAMSLSAAQSSRRTLRASFHASS</sequence>